<keyword evidence="2" id="KW-1185">Reference proteome</keyword>
<evidence type="ECO:0000313" key="2">
    <source>
        <dbReference type="Proteomes" id="UP001596044"/>
    </source>
</evidence>
<sequence length="131" mass="14858">MGAWGTKSFDNDDALDWVGDLLDSEGHEFLKKTLELVGHEQYLDACEASQAIAAAEVVAALIGRPSEDLSEELIEWLDSQKDFDKILVEVSRKALKRVLGDDSELKDLWEESDCYEEWRGQIKELEGRLQD</sequence>
<dbReference type="RefSeq" id="WP_270879279.1">
    <property type="nucleotide sequence ID" value="NZ_JAQFVF010000023.1"/>
</dbReference>
<gene>
    <name evidence="1" type="ORF">ACFPOG_32955</name>
</gene>
<protein>
    <submittedName>
        <fullName evidence="1">DUF4259 domain-containing protein</fullName>
    </submittedName>
</protein>
<accession>A0ABW0KIH1</accession>
<comment type="caution">
    <text evidence="1">The sequence shown here is derived from an EMBL/GenBank/DDBJ whole genome shotgun (WGS) entry which is preliminary data.</text>
</comment>
<dbReference type="InterPro" id="IPR025355">
    <property type="entry name" value="DUF4259"/>
</dbReference>
<dbReference type="Pfam" id="PF14078">
    <property type="entry name" value="DUF4259"/>
    <property type="match status" value="1"/>
</dbReference>
<dbReference type="Proteomes" id="UP001596044">
    <property type="component" value="Unassembled WGS sequence"/>
</dbReference>
<evidence type="ECO:0000313" key="1">
    <source>
        <dbReference type="EMBL" id="MFC5453025.1"/>
    </source>
</evidence>
<dbReference type="EMBL" id="JBHSMJ010000065">
    <property type="protein sequence ID" value="MFC5453025.1"/>
    <property type="molecule type" value="Genomic_DNA"/>
</dbReference>
<reference evidence="2" key="1">
    <citation type="journal article" date="2019" name="Int. J. Syst. Evol. Microbiol.">
        <title>The Global Catalogue of Microorganisms (GCM) 10K type strain sequencing project: providing services to taxonomists for standard genome sequencing and annotation.</title>
        <authorList>
            <consortium name="The Broad Institute Genomics Platform"/>
            <consortium name="The Broad Institute Genome Sequencing Center for Infectious Disease"/>
            <person name="Wu L."/>
            <person name="Ma J."/>
        </authorList>
    </citation>
    <scope>NUCLEOTIDE SEQUENCE [LARGE SCALE GENOMIC DNA]</scope>
    <source>
        <strain evidence="2">KACC 11904</strain>
    </source>
</reference>
<organism evidence="1 2">
    <name type="scientific">Paenibacillus aestuarii</name>
    <dbReference type="NCBI Taxonomy" id="516965"/>
    <lineage>
        <taxon>Bacteria</taxon>
        <taxon>Bacillati</taxon>
        <taxon>Bacillota</taxon>
        <taxon>Bacilli</taxon>
        <taxon>Bacillales</taxon>
        <taxon>Paenibacillaceae</taxon>
        <taxon>Paenibacillus</taxon>
    </lineage>
</organism>
<name>A0ABW0KIH1_9BACL</name>
<proteinExistence type="predicted"/>